<dbReference type="PANTHER" id="PTHR42852">
    <property type="entry name" value="THIOL:DISULFIDE INTERCHANGE PROTEIN DSBE"/>
    <property type="match status" value="1"/>
</dbReference>
<dbReference type="Pfam" id="PF00578">
    <property type="entry name" value="AhpC-TSA"/>
    <property type="match status" value="1"/>
</dbReference>
<dbReference type="Gene3D" id="3.40.30.10">
    <property type="entry name" value="Glutaredoxin"/>
    <property type="match status" value="1"/>
</dbReference>
<dbReference type="GO" id="GO:0016209">
    <property type="term" value="F:antioxidant activity"/>
    <property type="evidence" value="ECO:0007669"/>
    <property type="project" value="InterPro"/>
</dbReference>
<reference evidence="4" key="1">
    <citation type="submission" date="2017-02" db="EMBL/GenBank/DDBJ databases">
        <authorList>
            <person name="Varghese N."/>
            <person name="Submissions S."/>
        </authorList>
    </citation>
    <scope>NUCLEOTIDE SEQUENCE [LARGE SCALE GENOMIC DNA]</scope>
    <source>
        <strain evidence="4">ATCC 51356</strain>
    </source>
</reference>
<gene>
    <name evidence="3" type="ORF">SAMN02745171_00144</name>
</gene>
<dbReference type="AlphaFoldDB" id="A0A1T4KQ87"/>
<sequence>MAGVLCLLLIISCRRQNTFKIFGEVSSLYAKERSRVYLSFDNDAPIDSTTIQRGHFFFQGKYKDSLSLRTAYIDFEAGGSEPIIIEAGDITLRVPKYTSGTPLNRAFTAFRESIDSVRGAHHGRLYALRKKNAIRASGEKFLDSLYTEMQQEIAKVGLEFIAQHPEDLAGGLALAELLRNTAGTLSVKDIEPIVLKLEPIIERNEVIRTQLERFKNRSKTGHGSRFIDFEGVNLYNQRTSLSDYTGKGKYILLDFWASWCVPCRKVFPELLELEAACNPNKFQIVGVFVWDSREHLKEEYNTSPEAFPLIIDENDISTFTYGIDYLPEFILFDPEGYIIRRGLLDEKMKQLILELASK</sequence>
<feature type="domain" description="Thioredoxin" evidence="2">
    <location>
        <begin position="220"/>
        <end position="349"/>
    </location>
</feature>
<organism evidence="3 4">
    <name type="scientific">Porphyromonas circumdentaria</name>
    <dbReference type="NCBI Taxonomy" id="29524"/>
    <lineage>
        <taxon>Bacteria</taxon>
        <taxon>Pseudomonadati</taxon>
        <taxon>Bacteroidota</taxon>
        <taxon>Bacteroidia</taxon>
        <taxon>Bacteroidales</taxon>
        <taxon>Porphyromonadaceae</taxon>
        <taxon>Porphyromonas</taxon>
    </lineage>
</organism>
<evidence type="ECO:0000313" key="4">
    <source>
        <dbReference type="Proteomes" id="UP000190121"/>
    </source>
</evidence>
<dbReference type="GO" id="GO:0016491">
    <property type="term" value="F:oxidoreductase activity"/>
    <property type="evidence" value="ECO:0007669"/>
    <property type="project" value="InterPro"/>
</dbReference>
<accession>A0A1T4KQ87</accession>
<dbReference type="OrthoDB" id="9794348at2"/>
<dbReference type="InterPro" id="IPR050553">
    <property type="entry name" value="Thioredoxin_ResA/DsbE_sf"/>
</dbReference>
<dbReference type="GO" id="GO:0016853">
    <property type="term" value="F:isomerase activity"/>
    <property type="evidence" value="ECO:0007669"/>
    <property type="project" value="UniProtKB-KW"/>
</dbReference>
<dbReference type="RefSeq" id="WP_078736111.1">
    <property type="nucleotide sequence ID" value="NZ_FUXE01000001.1"/>
</dbReference>
<protein>
    <submittedName>
        <fullName evidence="3">Thiol-disulfide isomerase or thioredoxin</fullName>
    </submittedName>
</protein>
<dbReference type="CDD" id="cd02966">
    <property type="entry name" value="TlpA_like_family"/>
    <property type="match status" value="1"/>
</dbReference>
<keyword evidence="1" id="KW-0676">Redox-active center</keyword>
<dbReference type="InterPro" id="IPR025380">
    <property type="entry name" value="DUF4369"/>
</dbReference>
<evidence type="ECO:0000256" key="1">
    <source>
        <dbReference type="ARBA" id="ARBA00023284"/>
    </source>
</evidence>
<keyword evidence="3" id="KW-0413">Isomerase</keyword>
<evidence type="ECO:0000259" key="2">
    <source>
        <dbReference type="PROSITE" id="PS51352"/>
    </source>
</evidence>
<dbReference type="STRING" id="29524.SAMN02745171_00144"/>
<dbReference type="InterPro" id="IPR017937">
    <property type="entry name" value="Thioredoxin_CS"/>
</dbReference>
<dbReference type="InterPro" id="IPR000866">
    <property type="entry name" value="AhpC/TSA"/>
</dbReference>
<dbReference type="Proteomes" id="UP000190121">
    <property type="component" value="Unassembled WGS sequence"/>
</dbReference>
<dbReference type="Pfam" id="PF14289">
    <property type="entry name" value="DUF4369"/>
    <property type="match status" value="1"/>
</dbReference>
<dbReference type="SUPFAM" id="SSF52833">
    <property type="entry name" value="Thioredoxin-like"/>
    <property type="match status" value="1"/>
</dbReference>
<name>A0A1T4KQ87_9PORP</name>
<proteinExistence type="predicted"/>
<evidence type="ECO:0000313" key="3">
    <source>
        <dbReference type="EMBL" id="SJZ44574.1"/>
    </source>
</evidence>
<dbReference type="PROSITE" id="PS51352">
    <property type="entry name" value="THIOREDOXIN_2"/>
    <property type="match status" value="1"/>
</dbReference>
<keyword evidence="4" id="KW-1185">Reference proteome</keyword>
<dbReference type="InterPro" id="IPR036249">
    <property type="entry name" value="Thioredoxin-like_sf"/>
</dbReference>
<dbReference type="EMBL" id="FUXE01000001">
    <property type="protein sequence ID" value="SJZ44574.1"/>
    <property type="molecule type" value="Genomic_DNA"/>
</dbReference>
<dbReference type="PROSITE" id="PS00194">
    <property type="entry name" value="THIOREDOXIN_1"/>
    <property type="match status" value="1"/>
</dbReference>
<dbReference type="PANTHER" id="PTHR42852:SF13">
    <property type="entry name" value="PROTEIN DIPZ"/>
    <property type="match status" value="1"/>
</dbReference>
<dbReference type="InterPro" id="IPR013766">
    <property type="entry name" value="Thioredoxin_domain"/>
</dbReference>